<dbReference type="EMBL" id="CP060009">
    <property type="protein sequence ID" value="QNH03477.1"/>
    <property type="molecule type" value="Genomic_DNA"/>
</dbReference>
<organism evidence="1 2">
    <name type="scientific">Pseudomonas sediminis</name>
    <dbReference type="NCBI Taxonomy" id="1691904"/>
    <lineage>
        <taxon>Bacteria</taxon>
        <taxon>Pseudomonadati</taxon>
        <taxon>Pseudomonadota</taxon>
        <taxon>Gammaproteobacteria</taxon>
        <taxon>Pseudomonadales</taxon>
        <taxon>Pseudomonadaceae</taxon>
        <taxon>Pseudomonas</taxon>
    </lineage>
</organism>
<evidence type="ECO:0000313" key="1">
    <source>
        <dbReference type="EMBL" id="QNH03477.1"/>
    </source>
</evidence>
<reference evidence="1 2" key="1">
    <citation type="journal article" date="2020" name="Microbiol. Resour. Announc.">
        <title>Complete genome sequences of four natural Pseudomonas isolates that catabolize a wide range of aromatic compounds relevant to lignin valorization.</title>
        <authorList>
            <person name="Hatmaker E.A."/>
            <person name="Presley G."/>
            <person name="Cannon O."/>
            <person name="Guss A.M."/>
            <person name="Elkins J.G."/>
        </authorList>
    </citation>
    <scope>NUCLEOTIDE SEQUENCE [LARGE SCALE GENOMIC DNA]</scope>
    <source>
        <strain evidence="1 2">B10D7D</strain>
    </source>
</reference>
<keyword evidence="2" id="KW-1185">Reference proteome</keyword>
<protein>
    <submittedName>
        <fullName evidence="1">Uncharacterized protein</fullName>
    </submittedName>
</protein>
<name>A0ABX6SPR6_9PSED</name>
<proteinExistence type="predicted"/>
<gene>
    <name evidence="1" type="ORF">HNQ25_16980</name>
</gene>
<accession>A0ABX6SPR6</accession>
<evidence type="ECO:0000313" key="2">
    <source>
        <dbReference type="Proteomes" id="UP000515254"/>
    </source>
</evidence>
<dbReference type="Proteomes" id="UP000515254">
    <property type="component" value="Chromosome"/>
</dbReference>
<sequence length="89" mass="9545">MQIKKGRPKSPELPCVPSELEGLALLALVSILPDEVTNTPEERDHQKNGADSGENHCIDEHGCLLLCLSVWDGSTLSALAAGKLIWING</sequence>